<evidence type="ECO:0000313" key="3">
    <source>
        <dbReference type="EMBL" id="PKB13558.1"/>
    </source>
</evidence>
<dbReference type="GO" id="GO:0005737">
    <property type="term" value="C:cytoplasm"/>
    <property type="evidence" value="ECO:0007669"/>
    <property type="project" value="TreeGrafter"/>
</dbReference>
<dbReference type="InterPro" id="IPR032466">
    <property type="entry name" value="Metal_Hydrolase"/>
</dbReference>
<dbReference type="GO" id="GO:0019748">
    <property type="term" value="P:secondary metabolic process"/>
    <property type="evidence" value="ECO:0007669"/>
    <property type="project" value="TreeGrafter"/>
</dbReference>
<keyword evidence="1" id="KW-0456">Lyase</keyword>
<dbReference type="OrthoDB" id="149172at2"/>
<accession>A0A2N0H3Q4</accession>
<dbReference type="GO" id="GO:0016831">
    <property type="term" value="F:carboxy-lyase activity"/>
    <property type="evidence" value="ECO:0007669"/>
    <property type="project" value="InterPro"/>
</dbReference>
<sequence>MIIDAHAHLVAPSSLYAHRSNLIVSGGQYGKNYRAKVSDGDLQESAEQNVKIMDAVGTDVQLLSPRPFLTLNGTARWEDIVDWTCDTNDMIARTVKMFPNRFRGVGALPQQAGRPVESLFDEIERVVDDLGFVGILLNPDPSEGMNGSPPLGDPYWYPLYRRLCELDLPAHIHSGQCCNGRESYDEHFIAEEGLAITSVYRANVFDRFPDLKLMISHGGGPIPYQIGRWRSHREMARAQGRIAADAPSFDEILRKFWFDTVLHNPDSLDLLVKTVGYDRCCFGTERPGSGDGIDPLTRRHYDDLKPVIEGLTSLDDEARACIFEHNARKLFTRLDV</sequence>
<dbReference type="InterPro" id="IPR032465">
    <property type="entry name" value="ACMSD"/>
</dbReference>
<reference evidence="3 4" key="1">
    <citation type="submission" date="2017-11" db="EMBL/GenBank/DDBJ databases">
        <title>Genomic Encyclopedia of Type Strains, Phase III (KMG-III): the genomes of soil and plant-associated and newly described type strains.</title>
        <authorList>
            <person name="Whitman W."/>
        </authorList>
    </citation>
    <scope>NUCLEOTIDE SEQUENCE [LARGE SCALE GENOMIC DNA]</scope>
    <source>
        <strain evidence="3 4">CGMCC 1.12274</strain>
    </source>
</reference>
<dbReference type="SUPFAM" id="SSF51556">
    <property type="entry name" value="Metallo-dependent hydrolases"/>
    <property type="match status" value="1"/>
</dbReference>
<dbReference type="Proteomes" id="UP000232587">
    <property type="component" value="Unassembled WGS sequence"/>
</dbReference>
<dbReference type="InterPro" id="IPR006680">
    <property type="entry name" value="Amidohydro-rel"/>
</dbReference>
<comment type="caution">
    <text evidence="3">The sequence shown here is derived from an EMBL/GenBank/DDBJ whole genome shotgun (WGS) entry which is preliminary data.</text>
</comment>
<proteinExistence type="predicted"/>
<dbReference type="EMBL" id="PHUF01000006">
    <property type="protein sequence ID" value="PKB13558.1"/>
    <property type="molecule type" value="Genomic_DNA"/>
</dbReference>
<gene>
    <name evidence="3" type="ORF">B0I00_2994</name>
</gene>
<evidence type="ECO:0000256" key="1">
    <source>
        <dbReference type="ARBA" id="ARBA00023239"/>
    </source>
</evidence>
<protein>
    <submittedName>
        <fullName evidence="3">4-oxalmesaconate hydratase</fullName>
    </submittedName>
</protein>
<dbReference type="PANTHER" id="PTHR21240:SF28">
    <property type="entry name" value="ISO-OROTATE DECARBOXYLASE (EUROFUNG)"/>
    <property type="match status" value="1"/>
</dbReference>
<dbReference type="RefSeq" id="WP_010890995.1">
    <property type="nucleotide sequence ID" value="NZ_PHUF01000006.1"/>
</dbReference>
<organism evidence="3 4">
    <name type="scientific">Novosphingobium kunmingense</name>
    <dbReference type="NCBI Taxonomy" id="1211806"/>
    <lineage>
        <taxon>Bacteria</taxon>
        <taxon>Pseudomonadati</taxon>
        <taxon>Pseudomonadota</taxon>
        <taxon>Alphaproteobacteria</taxon>
        <taxon>Sphingomonadales</taxon>
        <taxon>Sphingomonadaceae</taxon>
        <taxon>Novosphingobium</taxon>
    </lineage>
</organism>
<dbReference type="GO" id="GO:0016787">
    <property type="term" value="F:hydrolase activity"/>
    <property type="evidence" value="ECO:0007669"/>
    <property type="project" value="InterPro"/>
</dbReference>
<dbReference type="Gene3D" id="3.20.20.140">
    <property type="entry name" value="Metal-dependent hydrolases"/>
    <property type="match status" value="1"/>
</dbReference>
<evidence type="ECO:0000313" key="4">
    <source>
        <dbReference type="Proteomes" id="UP000232587"/>
    </source>
</evidence>
<name>A0A2N0H3Q4_9SPHN</name>
<keyword evidence="4" id="KW-1185">Reference proteome</keyword>
<dbReference type="AlphaFoldDB" id="A0A2N0H3Q4"/>
<dbReference type="Pfam" id="PF04909">
    <property type="entry name" value="Amidohydro_2"/>
    <property type="match status" value="1"/>
</dbReference>
<evidence type="ECO:0000259" key="2">
    <source>
        <dbReference type="Pfam" id="PF04909"/>
    </source>
</evidence>
<feature type="domain" description="Amidohydrolase-related" evidence="2">
    <location>
        <begin position="3"/>
        <end position="331"/>
    </location>
</feature>
<dbReference type="PANTHER" id="PTHR21240">
    <property type="entry name" value="2-AMINO-3-CARBOXYLMUCONATE-6-SEMIALDEHYDE DECARBOXYLASE"/>
    <property type="match status" value="1"/>
</dbReference>